<dbReference type="Proteomes" id="UP000095283">
    <property type="component" value="Unplaced"/>
</dbReference>
<keyword evidence="2" id="KW-1185">Reference proteome</keyword>
<evidence type="ECO:0000256" key="1">
    <source>
        <dbReference type="SAM" id="Phobius"/>
    </source>
</evidence>
<evidence type="ECO:0000313" key="3">
    <source>
        <dbReference type="WBParaSite" id="Hba_08423"/>
    </source>
</evidence>
<keyword evidence="1" id="KW-1133">Transmembrane helix</keyword>
<proteinExistence type="predicted"/>
<protein>
    <submittedName>
        <fullName evidence="3">Cation_ATPase_N domain-containing protein</fullName>
    </submittedName>
</protein>
<sequence>MSSEEDRALCSREKKDIVIQSTTVNHGHSQPSKYNSIHKVAKMHALDKNKTLFLGTKTNELLEVLKSISLRGFFRIWGNFIGQFPFAFLISGLILCSLSC</sequence>
<keyword evidence="1" id="KW-0812">Transmembrane</keyword>
<dbReference type="AlphaFoldDB" id="A0A1I7WTD1"/>
<feature type="transmembrane region" description="Helical" evidence="1">
    <location>
        <begin position="76"/>
        <end position="98"/>
    </location>
</feature>
<reference evidence="3" key="1">
    <citation type="submission" date="2016-11" db="UniProtKB">
        <authorList>
            <consortium name="WormBaseParasite"/>
        </authorList>
    </citation>
    <scope>IDENTIFICATION</scope>
</reference>
<name>A0A1I7WTD1_HETBA</name>
<evidence type="ECO:0000313" key="2">
    <source>
        <dbReference type="Proteomes" id="UP000095283"/>
    </source>
</evidence>
<organism evidence="2 3">
    <name type="scientific">Heterorhabditis bacteriophora</name>
    <name type="common">Entomopathogenic nematode worm</name>
    <dbReference type="NCBI Taxonomy" id="37862"/>
    <lineage>
        <taxon>Eukaryota</taxon>
        <taxon>Metazoa</taxon>
        <taxon>Ecdysozoa</taxon>
        <taxon>Nematoda</taxon>
        <taxon>Chromadorea</taxon>
        <taxon>Rhabditida</taxon>
        <taxon>Rhabditina</taxon>
        <taxon>Rhabditomorpha</taxon>
        <taxon>Strongyloidea</taxon>
        <taxon>Heterorhabditidae</taxon>
        <taxon>Heterorhabditis</taxon>
    </lineage>
</organism>
<dbReference type="WBParaSite" id="Hba_08423">
    <property type="protein sequence ID" value="Hba_08423"/>
    <property type="gene ID" value="Hba_08423"/>
</dbReference>
<accession>A0A1I7WTD1</accession>
<keyword evidence="1" id="KW-0472">Membrane</keyword>